<dbReference type="PANTHER" id="PTHR19879:SF1">
    <property type="entry name" value="CANNONBALL-RELATED"/>
    <property type="match status" value="1"/>
</dbReference>
<sequence>ARAEDVFRQTLSSAGLDELAHSVSIDCHATMLKQVLHGVIQQQQSPDAYTEAFQALQDWIEGSLDMYRTELHAVLFPIFIHVFLDLVTKGFPYDAAAFMERFKKDFEARHSREMQALQGLHYPEQIEGNTTAKRFRTYKVDVIVSFASTLRAPA</sequence>
<name>A0A0J7YNC8_BETVV</name>
<keyword evidence="5" id="KW-1185">Reference proteome</keyword>
<evidence type="ECO:0000259" key="3">
    <source>
        <dbReference type="Pfam" id="PF04494"/>
    </source>
</evidence>
<evidence type="ECO:0000256" key="2">
    <source>
        <dbReference type="ARBA" id="ARBA00023242"/>
    </source>
</evidence>
<dbReference type="EMBL" id="KQ114851">
    <property type="protein sequence ID" value="KMS65089.1"/>
    <property type="molecule type" value="Genomic_DNA"/>
</dbReference>
<dbReference type="CDD" id="cd08044">
    <property type="entry name" value="TAF5_NTD2"/>
    <property type="match status" value="1"/>
</dbReference>
<protein>
    <recommendedName>
        <fullName evidence="3">TFIID subunit TAF5 NTD2 domain-containing protein</fullName>
    </recommendedName>
</protein>
<feature type="domain" description="TFIID subunit TAF5 NTD2" evidence="3">
    <location>
        <begin position="44"/>
        <end position="145"/>
    </location>
</feature>
<organism evidence="4 5">
    <name type="scientific">Beta vulgaris subsp. vulgaris</name>
    <name type="common">Beet</name>
    <dbReference type="NCBI Taxonomy" id="3555"/>
    <lineage>
        <taxon>Eukaryota</taxon>
        <taxon>Viridiplantae</taxon>
        <taxon>Streptophyta</taxon>
        <taxon>Embryophyta</taxon>
        <taxon>Tracheophyta</taxon>
        <taxon>Spermatophyta</taxon>
        <taxon>Magnoliopsida</taxon>
        <taxon>eudicotyledons</taxon>
        <taxon>Gunneridae</taxon>
        <taxon>Pentapetalae</taxon>
        <taxon>Caryophyllales</taxon>
        <taxon>Chenopodiaceae</taxon>
        <taxon>Betoideae</taxon>
        <taxon>Beta</taxon>
    </lineage>
</organism>
<proteinExistence type="predicted"/>
<dbReference type="GO" id="GO:0006367">
    <property type="term" value="P:transcription initiation at RNA polymerase II promoter"/>
    <property type="evidence" value="ECO:0007669"/>
    <property type="project" value="TreeGrafter"/>
</dbReference>
<dbReference type="SUPFAM" id="SSF160897">
    <property type="entry name" value="Taf5 N-terminal domain-like"/>
    <property type="match status" value="1"/>
</dbReference>
<feature type="non-terminal residue" evidence="4">
    <location>
        <position position="1"/>
    </location>
</feature>
<dbReference type="Gramene" id="KMS65089">
    <property type="protein sequence ID" value="KMS65089"/>
    <property type="gene ID" value="BVRB_039560"/>
</dbReference>
<dbReference type="OrthoDB" id="10266330at2759"/>
<gene>
    <name evidence="4" type="ORF">BVRB_039560</name>
</gene>
<dbReference type="InterPro" id="IPR007582">
    <property type="entry name" value="TFIID_NTD2"/>
</dbReference>
<dbReference type="GO" id="GO:0016251">
    <property type="term" value="F:RNA polymerase II general transcription initiation factor activity"/>
    <property type="evidence" value="ECO:0007669"/>
    <property type="project" value="TreeGrafter"/>
</dbReference>
<comment type="subcellular location">
    <subcellularLocation>
        <location evidence="1">Nucleus</location>
    </subcellularLocation>
</comment>
<dbReference type="Pfam" id="PF04494">
    <property type="entry name" value="TFIID_NTD2"/>
    <property type="match status" value="1"/>
</dbReference>
<dbReference type="Gene3D" id="1.25.40.500">
    <property type="entry name" value="TFIID subunit TAF5, NTD2 domain"/>
    <property type="match status" value="1"/>
</dbReference>
<dbReference type="GO" id="GO:0005669">
    <property type="term" value="C:transcription factor TFIID complex"/>
    <property type="evidence" value="ECO:0007669"/>
    <property type="project" value="TreeGrafter"/>
</dbReference>
<reference evidence="4 5" key="1">
    <citation type="journal article" date="2014" name="Nature">
        <title>The genome of the recently domesticated crop plant sugar beet (Beta vulgaris).</title>
        <authorList>
            <person name="Dohm J.C."/>
            <person name="Minoche A.E."/>
            <person name="Holtgrawe D."/>
            <person name="Capella-Gutierrez S."/>
            <person name="Zakrzewski F."/>
            <person name="Tafer H."/>
            <person name="Rupp O."/>
            <person name="Sorensen T.R."/>
            <person name="Stracke R."/>
            <person name="Reinhardt R."/>
            <person name="Goesmann A."/>
            <person name="Kraft T."/>
            <person name="Schulz B."/>
            <person name="Stadler P.F."/>
            <person name="Schmidt T."/>
            <person name="Gabaldon T."/>
            <person name="Lehrach H."/>
            <person name="Weisshaar B."/>
            <person name="Himmelbauer H."/>
        </authorList>
    </citation>
    <scope>NUCLEOTIDE SEQUENCE [LARGE SCALE GENOMIC DNA]</scope>
    <source>
        <tissue evidence="4">Taproot</tissue>
    </source>
</reference>
<evidence type="ECO:0000313" key="4">
    <source>
        <dbReference type="EMBL" id="KMS65089.1"/>
    </source>
</evidence>
<accession>A0A0J7YNC8</accession>
<dbReference type="InterPro" id="IPR037264">
    <property type="entry name" value="TFIID_NTD2_sf"/>
</dbReference>
<evidence type="ECO:0000313" key="5">
    <source>
        <dbReference type="Proteomes" id="UP000035740"/>
    </source>
</evidence>
<evidence type="ECO:0000256" key="1">
    <source>
        <dbReference type="ARBA" id="ARBA00004123"/>
    </source>
</evidence>
<keyword evidence="2" id="KW-0539">Nucleus</keyword>
<dbReference type="AlphaFoldDB" id="A0A0J7YNC8"/>
<dbReference type="Proteomes" id="UP000035740">
    <property type="component" value="Unassembled WGS sequence"/>
</dbReference>
<dbReference type="PANTHER" id="PTHR19879">
    <property type="entry name" value="TRANSCRIPTION INITIATION FACTOR TFIID"/>
    <property type="match status" value="1"/>
</dbReference>